<dbReference type="EMBL" id="SJPK01000005">
    <property type="protein sequence ID" value="TWT66664.1"/>
    <property type="molecule type" value="Genomic_DNA"/>
</dbReference>
<dbReference type="AlphaFoldDB" id="A0A5C5XUT0"/>
<dbReference type="GO" id="GO:0006313">
    <property type="term" value="P:DNA transposition"/>
    <property type="evidence" value="ECO:0007669"/>
    <property type="project" value="InterPro"/>
</dbReference>
<dbReference type="GO" id="GO:0003677">
    <property type="term" value="F:DNA binding"/>
    <property type="evidence" value="ECO:0007669"/>
    <property type="project" value="InterPro"/>
</dbReference>
<protein>
    <recommendedName>
        <fullName evidence="3">Transposase IS200-like domain-containing protein</fullName>
    </recommendedName>
</protein>
<evidence type="ECO:0000313" key="1">
    <source>
        <dbReference type="EMBL" id="TWT66664.1"/>
    </source>
</evidence>
<dbReference type="GO" id="GO:0004803">
    <property type="term" value="F:transposase activity"/>
    <property type="evidence" value="ECO:0007669"/>
    <property type="project" value="InterPro"/>
</dbReference>
<name>A0A5C5XUT0_9BACT</name>
<proteinExistence type="predicted"/>
<dbReference type="SUPFAM" id="SSF143422">
    <property type="entry name" value="Transposase IS200-like"/>
    <property type="match status" value="1"/>
</dbReference>
<dbReference type="Gene3D" id="3.30.70.1290">
    <property type="entry name" value="Transposase IS200-like"/>
    <property type="match status" value="1"/>
</dbReference>
<organism evidence="1 2">
    <name type="scientific">Allorhodopirellula solitaria</name>
    <dbReference type="NCBI Taxonomy" id="2527987"/>
    <lineage>
        <taxon>Bacteria</taxon>
        <taxon>Pseudomonadati</taxon>
        <taxon>Planctomycetota</taxon>
        <taxon>Planctomycetia</taxon>
        <taxon>Pirellulales</taxon>
        <taxon>Pirellulaceae</taxon>
        <taxon>Allorhodopirellula</taxon>
    </lineage>
</organism>
<sequence>MVPLLKTVTLTEVMKMPKQARGEVIDPNEVHILHCIAECVSKSWLCGTDPATGECFEHRRGWIRDRIEFLASGFAIDCLTFSIMSNHLYLVLRSRPDVVAAWSDEEVAQRWLRLFPACRNSDGSPAVPTTAELNTILNQPEVLASRRQRFSDVSWHRRCLAENIVRRSNAEDSVTGHFWEGRFRAQVLLYEASLLACAAYVDLNPIRAAMAETPESSKYTGAKDRIGLNTHAWCDVVSRFGRVFERAAGSPEHLAEEAGRRGQGWLCARNNPLGISSA</sequence>
<accession>A0A5C5XUT0</accession>
<gene>
    <name evidence="1" type="ORF">CA85_27610</name>
</gene>
<dbReference type="PANTHER" id="PTHR34322">
    <property type="entry name" value="TRANSPOSASE, Y1_TNP DOMAIN-CONTAINING"/>
    <property type="match status" value="1"/>
</dbReference>
<evidence type="ECO:0008006" key="3">
    <source>
        <dbReference type="Google" id="ProtNLM"/>
    </source>
</evidence>
<dbReference type="InterPro" id="IPR036515">
    <property type="entry name" value="Transposase_17_sf"/>
</dbReference>
<keyword evidence="2" id="KW-1185">Reference proteome</keyword>
<dbReference type="Proteomes" id="UP000318053">
    <property type="component" value="Unassembled WGS sequence"/>
</dbReference>
<reference evidence="1 2" key="1">
    <citation type="submission" date="2019-02" db="EMBL/GenBank/DDBJ databases">
        <title>Deep-cultivation of Planctomycetes and their phenomic and genomic characterization uncovers novel biology.</title>
        <authorList>
            <person name="Wiegand S."/>
            <person name="Jogler M."/>
            <person name="Boedeker C."/>
            <person name="Pinto D."/>
            <person name="Vollmers J."/>
            <person name="Rivas-Marin E."/>
            <person name="Kohn T."/>
            <person name="Peeters S.H."/>
            <person name="Heuer A."/>
            <person name="Rast P."/>
            <person name="Oberbeckmann S."/>
            <person name="Bunk B."/>
            <person name="Jeske O."/>
            <person name="Meyerdierks A."/>
            <person name="Storesund J.E."/>
            <person name="Kallscheuer N."/>
            <person name="Luecker S."/>
            <person name="Lage O.M."/>
            <person name="Pohl T."/>
            <person name="Merkel B.J."/>
            <person name="Hornburger P."/>
            <person name="Mueller R.-W."/>
            <person name="Bruemmer F."/>
            <person name="Labrenz M."/>
            <person name="Spormann A.M."/>
            <person name="Op Den Camp H."/>
            <person name="Overmann J."/>
            <person name="Amann R."/>
            <person name="Jetten M.S.M."/>
            <person name="Mascher T."/>
            <person name="Medema M.H."/>
            <person name="Devos D.P."/>
            <person name="Kaster A.-K."/>
            <person name="Ovreas L."/>
            <person name="Rohde M."/>
            <person name="Galperin M.Y."/>
            <person name="Jogler C."/>
        </authorList>
    </citation>
    <scope>NUCLEOTIDE SEQUENCE [LARGE SCALE GENOMIC DNA]</scope>
    <source>
        <strain evidence="1 2">CA85</strain>
    </source>
</reference>
<comment type="caution">
    <text evidence="1">The sequence shown here is derived from an EMBL/GenBank/DDBJ whole genome shotgun (WGS) entry which is preliminary data.</text>
</comment>
<dbReference type="RefSeq" id="WP_246112752.1">
    <property type="nucleotide sequence ID" value="NZ_SJPK01000005.1"/>
</dbReference>
<dbReference type="PANTHER" id="PTHR34322:SF2">
    <property type="entry name" value="TRANSPOSASE IS200-LIKE DOMAIN-CONTAINING PROTEIN"/>
    <property type="match status" value="1"/>
</dbReference>
<evidence type="ECO:0000313" key="2">
    <source>
        <dbReference type="Proteomes" id="UP000318053"/>
    </source>
</evidence>